<feature type="compositionally biased region" description="Basic and acidic residues" evidence="1">
    <location>
        <begin position="27"/>
        <end position="36"/>
    </location>
</feature>
<sequence length="36" mass="3795">MLAVPPGSAQSISRDLPARSRGVVRAPAERGAREHV</sequence>
<reference evidence="2 3" key="1">
    <citation type="submission" date="2020-07" db="EMBL/GenBank/DDBJ databases">
        <title>Sequencing the genomes of 1000 actinobacteria strains.</title>
        <authorList>
            <person name="Klenk H.-P."/>
        </authorList>
    </citation>
    <scope>NUCLEOTIDE SEQUENCE [LARGE SCALE GENOMIC DNA]</scope>
    <source>
        <strain evidence="2 3">DSM 45278</strain>
    </source>
</reference>
<dbReference type="EMBL" id="JACCHL010000001">
    <property type="protein sequence ID" value="NYH53134.1"/>
    <property type="molecule type" value="Genomic_DNA"/>
</dbReference>
<proteinExistence type="predicted"/>
<dbReference type="Proteomes" id="UP000584931">
    <property type="component" value="Unassembled WGS sequence"/>
</dbReference>
<accession>A0A7Z0BL75</accession>
<organism evidence="2 3">
    <name type="scientific">Nocardiopsis sinuspersici</name>
    <dbReference type="NCBI Taxonomy" id="501010"/>
    <lineage>
        <taxon>Bacteria</taxon>
        <taxon>Bacillati</taxon>
        <taxon>Actinomycetota</taxon>
        <taxon>Actinomycetes</taxon>
        <taxon>Streptosporangiales</taxon>
        <taxon>Nocardiopsidaceae</taxon>
        <taxon>Nocardiopsis</taxon>
    </lineage>
</organism>
<comment type="caution">
    <text evidence="2">The sequence shown here is derived from an EMBL/GenBank/DDBJ whole genome shotgun (WGS) entry which is preliminary data.</text>
</comment>
<gene>
    <name evidence="2" type="ORF">HNR06_002723</name>
</gene>
<name>A0A7Z0BL75_9ACTN</name>
<feature type="region of interest" description="Disordered" evidence="1">
    <location>
        <begin position="1"/>
        <end position="36"/>
    </location>
</feature>
<evidence type="ECO:0000313" key="3">
    <source>
        <dbReference type="Proteomes" id="UP000584931"/>
    </source>
</evidence>
<protein>
    <submittedName>
        <fullName evidence="2">Uncharacterized protein</fullName>
    </submittedName>
</protein>
<evidence type="ECO:0000313" key="2">
    <source>
        <dbReference type="EMBL" id="NYH53134.1"/>
    </source>
</evidence>
<evidence type="ECO:0000256" key="1">
    <source>
        <dbReference type="SAM" id="MobiDB-lite"/>
    </source>
</evidence>
<dbReference type="AlphaFoldDB" id="A0A7Z0BL75"/>